<evidence type="ECO:0000259" key="4">
    <source>
        <dbReference type="PROSITE" id="PS50883"/>
    </source>
</evidence>
<keyword evidence="7" id="KW-1185">Reference proteome</keyword>
<feature type="domain" description="EAL" evidence="4">
    <location>
        <begin position="373"/>
        <end position="623"/>
    </location>
</feature>
<dbReference type="CDD" id="cd01949">
    <property type="entry name" value="GGDEF"/>
    <property type="match status" value="1"/>
</dbReference>
<dbReference type="RefSeq" id="WP_131310373.1">
    <property type="nucleotide sequence ID" value="NZ_SJFN01000022.1"/>
</dbReference>
<dbReference type="Gene3D" id="3.20.20.450">
    <property type="entry name" value="EAL domain"/>
    <property type="match status" value="1"/>
</dbReference>
<comment type="caution">
    <text evidence="6">The sequence shown here is derived from an EMBL/GenBank/DDBJ whole genome shotgun (WGS) entry which is preliminary data.</text>
</comment>
<feature type="modified residue" description="4-aspartylphosphate" evidence="1">
    <location>
        <position position="75"/>
    </location>
</feature>
<dbReference type="InterPro" id="IPR011006">
    <property type="entry name" value="CheY-like_superfamily"/>
</dbReference>
<dbReference type="PROSITE" id="PS50110">
    <property type="entry name" value="RESPONSE_REGULATORY"/>
    <property type="match status" value="1"/>
</dbReference>
<feature type="domain" description="GGDEF" evidence="5">
    <location>
        <begin position="231"/>
        <end position="364"/>
    </location>
</feature>
<dbReference type="PANTHER" id="PTHR44757">
    <property type="entry name" value="DIGUANYLATE CYCLASE DGCP"/>
    <property type="match status" value="1"/>
</dbReference>
<dbReference type="CDD" id="cd17574">
    <property type="entry name" value="REC_OmpR"/>
    <property type="match status" value="1"/>
</dbReference>
<dbReference type="SMART" id="SM00052">
    <property type="entry name" value="EAL"/>
    <property type="match status" value="1"/>
</dbReference>
<evidence type="ECO:0000259" key="3">
    <source>
        <dbReference type="PROSITE" id="PS50110"/>
    </source>
</evidence>
<dbReference type="InterPro" id="IPR043128">
    <property type="entry name" value="Rev_trsase/Diguanyl_cyclase"/>
</dbReference>
<dbReference type="SUPFAM" id="SSF141868">
    <property type="entry name" value="EAL domain-like"/>
    <property type="match status" value="1"/>
</dbReference>
<sequence>MSLQTAIRSSVAPTEAPSTGLDAPPRLLIVDDIGDNRTILSRRFLRRGYEVMEAESGAEALALIDRESFDAVLLDVMMPGIDGIEVLRRIRSTLSPLDLPVIMVTAKSQSEDIVEALELKANDYVTKPVDFAVALARVTAQIDRKRAEDEIKRANASLKDVNDSLEKRIAERTVALVEANRQLKEEIQQRQRSEAEIRQLALHDALTGLANRVLFRDELEKVLATATGDTERLAVLFIDLDGFKGVNDSLGHSIGDVLLKDIAQDLRGLIAGRDVIARLGGDEFAILHHCDGRPDSAARLAERIIRTVAATRSIDGQMLAVGASVGIVVTSGAGKTPEELLRNADLAMYKAKADGRGIYRVFDPAMDAMVQERRQLEVEMLTAFVQGQFRVYYQPLISLGSNRICGFEALLRWQHPERGLISPVDFVPVAEDTGLIVQLDDWVLREACMEAAKWGDDIRIGVNVSPVQFTRGNIVNSVIGALAVSGLKPSRLEIEITESVLLEGSEQTLKMLTQLRQIGARIVMDDFGTGYSSLGYLRAFQFDKIKIDQSFVRDIAGTTGNGAIVQAIAELGRKFGIATTAEGVETQEQLQLVISEGCSEAQGWIFSQPIPASKILALLTMQSAVNVELLKQCVGLA</sequence>
<evidence type="ECO:0000313" key="7">
    <source>
        <dbReference type="Proteomes" id="UP000292781"/>
    </source>
</evidence>
<dbReference type="InterPro" id="IPR052155">
    <property type="entry name" value="Biofilm_reg_signaling"/>
</dbReference>
<keyword evidence="2" id="KW-0175">Coiled coil</keyword>
<evidence type="ECO:0000256" key="1">
    <source>
        <dbReference type="PROSITE-ProRule" id="PRU00169"/>
    </source>
</evidence>
<dbReference type="PROSITE" id="PS50887">
    <property type="entry name" value="GGDEF"/>
    <property type="match status" value="1"/>
</dbReference>
<dbReference type="InterPro" id="IPR029787">
    <property type="entry name" value="Nucleotide_cyclase"/>
</dbReference>
<dbReference type="PANTHER" id="PTHR44757:SF2">
    <property type="entry name" value="BIOFILM ARCHITECTURE MAINTENANCE PROTEIN MBAA"/>
    <property type="match status" value="1"/>
</dbReference>
<proteinExistence type="predicted"/>
<dbReference type="NCBIfam" id="TIGR00254">
    <property type="entry name" value="GGDEF"/>
    <property type="match status" value="1"/>
</dbReference>
<dbReference type="Gene3D" id="3.40.50.2300">
    <property type="match status" value="1"/>
</dbReference>
<reference evidence="6 7" key="1">
    <citation type="submission" date="2019-02" db="EMBL/GenBank/DDBJ databases">
        <title>Siculibacillus lacustris gen. nov., sp. nov., a new rosette-forming bacterium isolated from a freshwater crater lake (Lake St. Ana, Romania).</title>
        <authorList>
            <person name="Felfoldi T."/>
            <person name="Marton Z."/>
            <person name="Szabo A."/>
            <person name="Mentes A."/>
            <person name="Boka K."/>
            <person name="Marialigeti K."/>
            <person name="Mathe I."/>
            <person name="Koncz M."/>
            <person name="Schumann P."/>
            <person name="Toth E."/>
        </authorList>
    </citation>
    <scope>NUCLEOTIDE SEQUENCE [LARGE SCALE GENOMIC DNA]</scope>
    <source>
        <strain evidence="6 7">SA-279</strain>
    </source>
</reference>
<dbReference type="SMART" id="SM00267">
    <property type="entry name" value="GGDEF"/>
    <property type="match status" value="1"/>
</dbReference>
<dbReference type="InterPro" id="IPR001789">
    <property type="entry name" value="Sig_transdc_resp-reg_receiver"/>
</dbReference>
<feature type="domain" description="Response regulatory" evidence="3">
    <location>
        <begin position="26"/>
        <end position="142"/>
    </location>
</feature>
<accession>A0A4Q9VMZ1</accession>
<organism evidence="6 7">
    <name type="scientific">Siculibacillus lacustris</name>
    <dbReference type="NCBI Taxonomy" id="1549641"/>
    <lineage>
        <taxon>Bacteria</taxon>
        <taxon>Pseudomonadati</taxon>
        <taxon>Pseudomonadota</taxon>
        <taxon>Alphaproteobacteria</taxon>
        <taxon>Hyphomicrobiales</taxon>
        <taxon>Ancalomicrobiaceae</taxon>
        <taxon>Siculibacillus</taxon>
    </lineage>
</organism>
<protein>
    <submittedName>
        <fullName evidence="6">EAL domain-containing protein</fullName>
    </submittedName>
</protein>
<dbReference type="InterPro" id="IPR035919">
    <property type="entry name" value="EAL_sf"/>
</dbReference>
<feature type="coiled-coil region" evidence="2">
    <location>
        <begin position="137"/>
        <end position="203"/>
    </location>
</feature>
<dbReference type="Pfam" id="PF00563">
    <property type="entry name" value="EAL"/>
    <property type="match status" value="1"/>
</dbReference>
<dbReference type="InterPro" id="IPR000160">
    <property type="entry name" value="GGDEF_dom"/>
</dbReference>
<dbReference type="OrthoDB" id="9814202at2"/>
<dbReference type="AlphaFoldDB" id="A0A4Q9VMZ1"/>
<dbReference type="GO" id="GO:0000160">
    <property type="term" value="P:phosphorelay signal transduction system"/>
    <property type="evidence" value="ECO:0007669"/>
    <property type="project" value="InterPro"/>
</dbReference>
<dbReference type="SUPFAM" id="SSF52172">
    <property type="entry name" value="CheY-like"/>
    <property type="match status" value="1"/>
</dbReference>
<dbReference type="EMBL" id="SJFN01000022">
    <property type="protein sequence ID" value="TBW36121.1"/>
    <property type="molecule type" value="Genomic_DNA"/>
</dbReference>
<dbReference type="PROSITE" id="PS50883">
    <property type="entry name" value="EAL"/>
    <property type="match status" value="1"/>
</dbReference>
<dbReference type="Proteomes" id="UP000292781">
    <property type="component" value="Unassembled WGS sequence"/>
</dbReference>
<dbReference type="CDD" id="cd01948">
    <property type="entry name" value="EAL"/>
    <property type="match status" value="1"/>
</dbReference>
<evidence type="ECO:0000256" key="2">
    <source>
        <dbReference type="SAM" id="Coils"/>
    </source>
</evidence>
<dbReference type="InterPro" id="IPR001633">
    <property type="entry name" value="EAL_dom"/>
</dbReference>
<name>A0A4Q9VMZ1_9HYPH</name>
<keyword evidence="1" id="KW-0597">Phosphoprotein</keyword>
<evidence type="ECO:0000313" key="6">
    <source>
        <dbReference type="EMBL" id="TBW36121.1"/>
    </source>
</evidence>
<gene>
    <name evidence="6" type="ORF">EYW49_14845</name>
</gene>
<evidence type="ECO:0000259" key="5">
    <source>
        <dbReference type="PROSITE" id="PS50887"/>
    </source>
</evidence>
<dbReference type="Pfam" id="PF00990">
    <property type="entry name" value="GGDEF"/>
    <property type="match status" value="1"/>
</dbReference>
<dbReference type="SMART" id="SM00448">
    <property type="entry name" value="REC"/>
    <property type="match status" value="1"/>
</dbReference>
<dbReference type="Pfam" id="PF00072">
    <property type="entry name" value="Response_reg"/>
    <property type="match status" value="1"/>
</dbReference>
<dbReference type="Gene3D" id="3.30.70.270">
    <property type="match status" value="1"/>
</dbReference>
<dbReference type="SUPFAM" id="SSF55073">
    <property type="entry name" value="Nucleotide cyclase"/>
    <property type="match status" value="1"/>
</dbReference>